<gene>
    <name evidence="1" type="ORF">RE6C_05327</name>
</gene>
<dbReference type="Proteomes" id="UP000011529">
    <property type="component" value="Unassembled WGS sequence"/>
</dbReference>
<name>M2ABA8_9BACT</name>
<proteinExistence type="predicted"/>
<accession>M2ABA8</accession>
<organism evidence="1 2">
    <name type="scientific">Rhodopirellula europaea 6C</name>
    <dbReference type="NCBI Taxonomy" id="1263867"/>
    <lineage>
        <taxon>Bacteria</taxon>
        <taxon>Pseudomonadati</taxon>
        <taxon>Planctomycetota</taxon>
        <taxon>Planctomycetia</taxon>
        <taxon>Pirellulales</taxon>
        <taxon>Pirellulaceae</taxon>
        <taxon>Rhodopirellula</taxon>
    </lineage>
</organism>
<protein>
    <submittedName>
        <fullName evidence="1">Uncharacterized protein</fullName>
    </submittedName>
</protein>
<keyword evidence="2" id="KW-1185">Reference proteome</keyword>
<reference evidence="1" key="1">
    <citation type="submission" date="2012-11" db="EMBL/GenBank/DDBJ databases">
        <title>Permanent draft genomes of Rhodopirellula europaea strain SH398 and 6C.</title>
        <authorList>
            <person name="Richter M."/>
            <person name="Richter-Heitmann T."/>
            <person name="Frank C."/>
            <person name="Harder J."/>
            <person name="Glockner F.O."/>
        </authorList>
    </citation>
    <scope>NUCLEOTIDE SEQUENCE</scope>
    <source>
        <strain evidence="1">6C</strain>
    </source>
</reference>
<dbReference type="AlphaFoldDB" id="M2ABA8"/>
<dbReference type="EMBL" id="ANMO01000236">
    <property type="protein sequence ID" value="EMB13950.1"/>
    <property type="molecule type" value="Genomic_DNA"/>
</dbReference>
<reference evidence="1" key="2">
    <citation type="journal article" date="2013" name="Mar. Genomics">
        <title>Expression of sulfatases in Rhodopirellula baltica and the diversity of sulfatases in the genus Rhodopirellula.</title>
        <authorList>
            <person name="Wegner C.E."/>
            <person name="Richter-Heitmann T."/>
            <person name="Klindworth A."/>
            <person name="Klockow C."/>
            <person name="Richter M."/>
            <person name="Achstetter T."/>
            <person name="Glockner F.O."/>
            <person name="Harder J."/>
        </authorList>
    </citation>
    <scope>NUCLEOTIDE SEQUENCE [LARGE SCALE GENOMIC DNA]</scope>
    <source>
        <strain evidence="1">6C</strain>
    </source>
</reference>
<comment type="caution">
    <text evidence="1">The sequence shown here is derived from an EMBL/GenBank/DDBJ whole genome shotgun (WGS) entry which is preliminary data.</text>
</comment>
<evidence type="ECO:0000313" key="2">
    <source>
        <dbReference type="Proteomes" id="UP000011529"/>
    </source>
</evidence>
<sequence>MRVAFFVSIINRICPRVLSGLYNALANNAVQAYAKQMHNHRPGRGRRP</sequence>
<evidence type="ECO:0000313" key="1">
    <source>
        <dbReference type="EMBL" id="EMB13950.1"/>
    </source>
</evidence>